<comment type="caution">
    <text evidence="1">The sequence shown here is derived from an EMBL/GenBank/DDBJ whole genome shotgun (WGS) entry which is preliminary data.</text>
</comment>
<organism evidence="1 2">
    <name type="scientific">Candidatus Desulfaltia bathyphila</name>
    <dbReference type="NCBI Taxonomy" id="2841697"/>
    <lineage>
        <taxon>Bacteria</taxon>
        <taxon>Pseudomonadati</taxon>
        <taxon>Thermodesulfobacteriota</taxon>
        <taxon>Desulfobacteria</taxon>
        <taxon>Desulfobacterales</taxon>
        <taxon>Desulfobacterales incertae sedis</taxon>
        <taxon>Candidatus Desulfaltia</taxon>
    </lineage>
</organism>
<reference evidence="1 2" key="1">
    <citation type="submission" date="2020-08" db="EMBL/GenBank/DDBJ databases">
        <title>Bridging the membrane lipid divide: bacteria of the FCB group superphylum have the potential to synthesize archaeal ether lipids.</title>
        <authorList>
            <person name="Villanueva L."/>
            <person name="Von Meijenfeldt F.A.B."/>
            <person name="Westbye A.B."/>
            <person name="Yadav S."/>
            <person name="Hopmans E.C."/>
            <person name="Dutilh B.E."/>
            <person name="Sinninghe Damste J.S."/>
        </authorList>
    </citation>
    <scope>NUCLEOTIDE SEQUENCE [LARGE SCALE GENOMIC DNA]</scope>
    <source>
        <strain evidence="1">NIOZ-UU82</strain>
    </source>
</reference>
<name>A0A8J6N627_9BACT</name>
<dbReference type="AlphaFoldDB" id="A0A8J6N627"/>
<proteinExistence type="predicted"/>
<dbReference type="EMBL" id="JACNLL010000076">
    <property type="protein sequence ID" value="MBC8200108.1"/>
    <property type="molecule type" value="Genomic_DNA"/>
</dbReference>
<sequence>MKYLILYIASLVLGGAGAWLISRWGTTIGLLDRSNDRSSHKGVVPKGGEIGILAAFLFPFYADELTTRWRNGEMGSNPPLTLSPQITRK</sequence>
<accession>A0A8J6N627</accession>
<evidence type="ECO:0000313" key="2">
    <source>
        <dbReference type="Proteomes" id="UP000603545"/>
    </source>
</evidence>
<protein>
    <submittedName>
        <fullName evidence="1">Uncharacterized protein</fullName>
    </submittedName>
</protein>
<evidence type="ECO:0000313" key="1">
    <source>
        <dbReference type="EMBL" id="MBC8200108.1"/>
    </source>
</evidence>
<dbReference type="Proteomes" id="UP000603545">
    <property type="component" value="Unassembled WGS sequence"/>
</dbReference>
<gene>
    <name evidence="1" type="ORF">H8E80_08735</name>
</gene>